<sequence>MLVMENILKSGNIENCLIAKRACVQELIMLRCQKVIVARLLSTSGGAERILLDVCCKTFSQAITGLHNDARIMISTLRRKFFGSLNMTCQ</sequence>
<dbReference type="Proteomes" id="UP000199345">
    <property type="component" value="Unassembled WGS sequence"/>
</dbReference>
<evidence type="ECO:0000313" key="2">
    <source>
        <dbReference type="Proteomes" id="UP000199345"/>
    </source>
</evidence>
<accession>A0A1I0CYM4</accession>
<dbReference type="AlphaFoldDB" id="A0A1I0CYM4"/>
<gene>
    <name evidence="1" type="ORF">SAMN05216326_1177</name>
</gene>
<keyword evidence="2" id="KW-1185">Reference proteome</keyword>
<name>A0A1I0CYM4_9PROT</name>
<dbReference type="EMBL" id="FOIA01000017">
    <property type="protein sequence ID" value="SET24726.1"/>
    <property type="molecule type" value="Genomic_DNA"/>
</dbReference>
<reference evidence="2" key="1">
    <citation type="submission" date="2016-10" db="EMBL/GenBank/DDBJ databases">
        <authorList>
            <person name="Varghese N."/>
            <person name="Submissions S."/>
        </authorList>
    </citation>
    <scope>NUCLEOTIDE SEQUENCE [LARGE SCALE GENOMIC DNA]</scope>
    <source>
        <strain evidence="2">Nm71</strain>
    </source>
</reference>
<protein>
    <submittedName>
        <fullName evidence="1">Uncharacterized protein</fullName>
    </submittedName>
</protein>
<proteinExistence type="predicted"/>
<evidence type="ECO:0000313" key="1">
    <source>
        <dbReference type="EMBL" id="SET24726.1"/>
    </source>
</evidence>
<organism evidence="1 2">
    <name type="scientific">Nitrosomonas marina</name>
    <dbReference type="NCBI Taxonomy" id="917"/>
    <lineage>
        <taxon>Bacteria</taxon>
        <taxon>Pseudomonadati</taxon>
        <taxon>Pseudomonadota</taxon>
        <taxon>Betaproteobacteria</taxon>
        <taxon>Nitrosomonadales</taxon>
        <taxon>Nitrosomonadaceae</taxon>
        <taxon>Nitrosomonas</taxon>
    </lineage>
</organism>